<reference evidence="4 5" key="1">
    <citation type="submission" date="2017-11" db="EMBL/GenBank/DDBJ databases">
        <title>De-novo sequencing of pomegranate (Punica granatum L.) genome.</title>
        <authorList>
            <person name="Akparov Z."/>
            <person name="Amiraslanov A."/>
            <person name="Hajiyeva S."/>
            <person name="Abbasov M."/>
            <person name="Kaur K."/>
            <person name="Hamwieh A."/>
            <person name="Solovyev V."/>
            <person name="Salamov A."/>
            <person name="Braich B."/>
            <person name="Kosarev P."/>
            <person name="Mahmoud A."/>
            <person name="Hajiyev E."/>
            <person name="Babayeva S."/>
            <person name="Izzatullayeva V."/>
            <person name="Mammadov A."/>
            <person name="Mammadov A."/>
            <person name="Sharifova S."/>
            <person name="Ojaghi J."/>
            <person name="Eynullazada K."/>
            <person name="Bayramov B."/>
            <person name="Abdulazimova A."/>
            <person name="Shahmuradov I."/>
        </authorList>
    </citation>
    <scope>NUCLEOTIDE SEQUENCE [LARGE SCALE GENOMIC DNA]</scope>
    <source>
        <strain evidence="5">cv. AG2017</strain>
        <tissue evidence="4">Leaf</tissue>
    </source>
</reference>
<name>A0A2I0I7J7_PUNGR</name>
<keyword evidence="1" id="KW-0862">Zinc</keyword>
<dbReference type="GO" id="GO:0003676">
    <property type="term" value="F:nucleic acid binding"/>
    <property type="evidence" value="ECO:0007669"/>
    <property type="project" value="InterPro"/>
</dbReference>
<gene>
    <name evidence="4" type="ORF">CRG98_039642</name>
</gene>
<dbReference type="Proteomes" id="UP000233551">
    <property type="component" value="Unassembled WGS sequence"/>
</dbReference>
<accession>A0A2I0I7J7</accession>
<proteinExistence type="predicted"/>
<feature type="domain" description="CCHC-type" evidence="3">
    <location>
        <begin position="156"/>
        <end position="171"/>
    </location>
</feature>
<dbReference type="EMBL" id="PGOL01003681">
    <property type="protein sequence ID" value="PKI39979.1"/>
    <property type="molecule type" value="Genomic_DNA"/>
</dbReference>
<dbReference type="InterPro" id="IPR001878">
    <property type="entry name" value="Znf_CCHC"/>
</dbReference>
<organism evidence="4 5">
    <name type="scientific">Punica granatum</name>
    <name type="common">Pomegranate</name>
    <dbReference type="NCBI Taxonomy" id="22663"/>
    <lineage>
        <taxon>Eukaryota</taxon>
        <taxon>Viridiplantae</taxon>
        <taxon>Streptophyta</taxon>
        <taxon>Embryophyta</taxon>
        <taxon>Tracheophyta</taxon>
        <taxon>Spermatophyta</taxon>
        <taxon>Magnoliopsida</taxon>
        <taxon>eudicotyledons</taxon>
        <taxon>Gunneridae</taxon>
        <taxon>Pentapetalae</taxon>
        <taxon>rosids</taxon>
        <taxon>malvids</taxon>
        <taxon>Myrtales</taxon>
        <taxon>Lythraceae</taxon>
        <taxon>Punica</taxon>
    </lineage>
</organism>
<evidence type="ECO:0000256" key="1">
    <source>
        <dbReference type="PROSITE-ProRule" id="PRU00047"/>
    </source>
</evidence>
<evidence type="ECO:0000256" key="2">
    <source>
        <dbReference type="SAM" id="MobiDB-lite"/>
    </source>
</evidence>
<evidence type="ECO:0000259" key="3">
    <source>
        <dbReference type="PROSITE" id="PS50158"/>
    </source>
</evidence>
<protein>
    <recommendedName>
        <fullName evidence="3">CCHC-type domain-containing protein</fullName>
    </recommendedName>
</protein>
<dbReference type="PROSITE" id="PS50158">
    <property type="entry name" value="ZF_CCHC"/>
    <property type="match status" value="1"/>
</dbReference>
<keyword evidence="1" id="KW-0479">Metal-binding</keyword>
<feature type="region of interest" description="Disordered" evidence="2">
    <location>
        <begin position="197"/>
        <end position="225"/>
    </location>
</feature>
<evidence type="ECO:0000313" key="4">
    <source>
        <dbReference type="EMBL" id="PKI39979.1"/>
    </source>
</evidence>
<keyword evidence="5" id="KW-1185">Reference proteome</keyword>
<evidence type="ECO:0000313" key="5">
    <source>
        <dbReference type="Proteomes" id="UP000233551"/>
    </source>
</evidence>
<sequence>MDPTDFDTSLAEMFDSQVSMTHGQAILDLPTNEVEIQDQISLILLIKPFGFKPPPLKSVIPRLLQAWNIKKGVTITPKKYTNDILICLFKDKRDMLYVEKDRVWSDSETLPKCYVTPRALVKVPITQPLYPGLLIRRKNSVATWVFFKYEHLKTFCYDCGTIGHNQAHCTSEAPVTLDLYGPWLQFDLQADLLPPQLAKEPTATPSSPMPKPISATYKPEFETPT</sequence>
<dbReference type="InterPro" id="IPR025836">
    <property type="entry name" value="Zn_knuckle_CX2CX4HX4C"/>
</dbReference>
<dbReference type="GO" id="GO:0008270">
    <property type="term" value="F:zinc ion binding"/>
    <property type="evidence" value="ECO:0007669"/>
    <property type="project" value="UniProtKB-KW"/>
</dbReference>
<dbReference type="Pfam" id="PF14392">
    <property type="entry name" value="zf-CCHC_4"/>
    <property type="match status" value="1"/>
</dbReference>
<keyword evidence="1" id="KW-0863">Zinc-finger</keyword>
<comment type="caution">
    <text evidence="4">The sequence shown here is derived from an EMBL/GenBank/DDBJ whole genome shotgun (WGS) entry which is preliminary data.</text>
</comment>
<dbReference type="AlphaFoldDB" id="A0A2I0I7J7"/>